<keyword evidence="2" id="KW-0456">Lyase</keyword>
<comment type="caution">
    <text evidence="3">The sequence shown here is derived from an EMBL/GenBank/DDBJ whole genome shotgun (WGS) entry which is preliminary data.</text>
</comment>
<dbReference type="Gene3D" id="3.40.1640.10">
    <property type="entry name" value="PSTPO5379-like"/>
    <property type="match status" value="1"/>
</dbReference>
<dbReference type="FunFam" id="3.30.2040.10:FF:000001">
    <property type="entry name" value="D-glutamate cyclase, mitochondrial"/>
    <property type="match status" value="1"/>
</dbReference>
<comment type="similarity">
    <text evidence="1">Belongs to the D-glutamate cyclase family.</text>
</comment>
<dbReference type="OrthoDB" id="10262538at2759"/>
<reference evidence="3" key="1">
    <citation type="submission" date="2022-11" db="EMBL/GenBank/DDBJ databases">
        <authorList>
            <person name="Petersen C."/>
        </authorList>
    </citation>
    <scope>NUCLEOTIDE SEQUENCE</scope>
    <source>
        <strain evidence="3">IBT 30761</strain>
    </source>
</reference>
<dbReference type="Pfam" id="PF07286">
    <property type="entry name" value="D-Glu_cyclase"/>
    <property type="match status" value="1"/>
</dbReference>
<evidence type="ECO:0000313" key="4">
    <source>
        <dbReference type="Proteomes" id="UP001149074"/>
    </source>
</evidence>
<dbReference type="SUPFAM" id="SSF160920">
    <property type="entry name" value="PSTPO5379-like"/>
    <property type="match status" value="1"/>
</dbReference>
<dbReference type="Gene3D" id="3.30.2040.10">
    <property type="entry name" value="PSTPO5379-like domain"/>
    <property type="match status" value="1"/>
</dbReference>
<dbReference type="RefSeq" id="XP_056470942.1">
    <property type="nucleotide sequence ID" value="XM_056620136.1"/>
</dbReference>
<dbReference type="Proteomes" id="UP001149074">
    <property type="component" value="Unassembled WGS sequence"/>
</dbReference>
<evidence type="ECO:0000256" key="1">
    <source>
        <dbReference type="ARBA" id="ARBA00007896"/>
    </source>
</evidence>
<accession>A0A9W9EW36</accession>
<dbReference type="GO" id="GO:0047820">
    <property type="term" value="F:D-glutamate cyclase activity"/>
    <property type="evidence" value="ECO:0007669"/>
    <property type="project" value="TreeGrafter"/>
</dbReference>
<dbReference type="InterPro" id="IPR038021">
    <property type="entry name" value="Putative_hydro-lyase"/>
</dbReference>
<dbReference type="PANTHER" id="PTHR32022:SF10">
    <property type="entry name" value="D-GLUTAMATE CYCLASE, MITOCHONDRIAL"/>
    <property type="match status" value="1"/>
</dbReference>
<organism evidence="3 4">
    <name type="scientific">Penicillium argentinense</name>
    <dbReference type="NCBI Taxonomy" id="1131581"/>
    <lineage>
        <taxon>Eukaryota</taxon>
        <taxon>Fungi</taxon>
        <taxon>Dikarya</taxon>
        <taxon>Ascomycota</taxon>
        <taxon>Pezizomycotina</taxon>
        <taxon>Eurotiomycetes</taxon>
        <taxon>Eurotiomycetidae</taxon>
        <taxon>Eurotiales</taxon>
        <taxon>Aspergillaceae</taxon>
        <taxon>Penicillium</taxon>
    </lineage>
</organism>
<dbReference type="InterPro" id="IPR009906">
    <property type="entry name" value="D-Glu_cyclase"/>
</dbReference>
<dbReference type="EMBL" id="JAPQKI010000009">
    <property type="protein sequence ID" value="KAJ5088960.1"/>
    <property type="molecule type" value="Genomic_DNA"/>
</dbReference>
<sequence length="325" mass="36282">MGSVAVTSQEARLLCRENRLTNTSGVAPGYLQANLLVLPAKYAVDFHDLCLRNPVSCPLLGKTAIAGDPLAVQPAQCIQTSDFDMRTDFPKYRVYRDGKHLETRCDLRDLWTSDHVGFLIGCSFSFEDALTAAGLQPRHQKTNSIVAMYRSNIPLLPAGVFTGANCIVSMRPYRPEQIDRVREVTRPYLSTHGEPVAWGWDGAKNLGITNIDNPDFGQPQVFGEGEVPVFWVISLLLFPGFSLISLSQGLWSDTTDCGRVRRCANRRFSLCSRTWTYADNGLDGREPAEPPTGYCLKEDRQSLSYDFTIQSIDLVRQSWLLPLQV</sequence>
<proteinExistence type="inferred from homology"/>
<gene>
    <name evidence="3" type="ORF">N7532_007644</name>
</gene>
<dbReference type="AlphaFoldDB" id="A0A9W9EW36"/>
<dbReference type="FunFam" id="3.40.1640.10:FF:000002">
    <property type="entry name" value="DUF1445 domain protein"/>
    <property type="match status" value="1"/>
</dbReference>
<dbReference type="PANTHER" id="PTHR32022">
    <property type="entry name" value="D-GLUTAMATE CYCLASE, MITOCHONDRIAL"/>
    <property type="match status" value="1"/>
</dbReference>
<dbReference type="GeneID" id="81359115"/>
<keyword evidence="4" id="KW-1185">Reference proteome</keyword>
<reference evidence="3" key="2">
    <citation type="journal article" date="2023" name="IMA Fungus">
        <title>Comparative genomic study of the Penicillium genus elucidates a diverse pangenome and 15 lateral gene transfer events.</title>
        <authorList>
            <person name="Petersen C."/>
            <person name="Sorensen T."/>
            <person name="Nielsen M.R."/>
            <person name="Sondergaard T.E."/>
            <person name="Sorensen J.L."/>
            <person name="Fitzpatrick D.A."/>
            <person name="Frisvad J.C."/>
            <person name="Nielsen K.L."/>
        </authorList>
    </citation>
    <scope>NUCLEOTIDE SEQUENCE</scope>
    <source>
        <strain evidence="3">IBT 30761</strain>
    </source>
</reference>
<evidence type="ECO:0000313" key="3">
    <source>
        <dbReference type="EMBL" id="KAJ5088960.1"/>
    </source>
</evidence>
<name>A0A9W9EW36_9EURO</name>
<protein>
    <recommendedName>
        <fullName evidence="5">DUF1445 domain-containing protein</fullName>
    </recommendedName>
</protein>
<dbReference type="GO" id="GO:0006536">
    <property type="term" value="P:glutamate metabolic process"/>
    <property type="evidence" value="ECO:0007669"/>
    <property type="project" value="TreeGrafter"/>
</dbReference>
<evidence type="ECO:0000256" key="2">
    <source>
        <dbReference type="ARBA" id="ARBA00023239"/>
    </source>
</evidence>
<evidence type="ECO:0008006" key="5">
    <source>
        <dbReference type="Google" id="ProtNLM"/>
    </source>
</evidence>